<dbReference type="EMBL" id="JAJVDC020000151">
    <property type="protein sequence ID" value="KAL1621373.1"/>
    <property type="molecule type" value="Genomic_DNA"/>
</dbReference>
<sequence>MFSKLRKNQSQTQTKSASAASSSSMHKQRTPAAPPKSTSSPSMRQSRPADKKLSFADHQWEERHWTKPFANGVTQVVATLNFPPEHDDMHDLKRIPEEEDLYGKAREHSHYKGSPKCGSSKPSPAVSSKASKHSSVSSRTAAPAPSAKSSVSSLKSNHSSKSSSTLSSKTSASSLWSERPSSSSSNATYATSWSVDSSASTVMTDLDEPVSICNSNRPDSCTLGDYDVFKARSKKEQPKRPNSTVSSCSGTSCAGTIHSRPQTGKSAKSGKSSKNGDITFQVVAEEDEAIYLQRTPNPRPSRHWR</sequence>
<name>A0ABR3SIH8_9PEZI</name>
<gene>
    <name evidence="2" type="ORF">SLS56_009206</name>
</gene>
<evidence type="ECO:0000256" key="1">
    <source>
        <dbReference type="SAM" id="MobiDB-lite"/>
    </source>
</evidence>
<protein>
    <submittedName>
        <fullName evidence="2">Uncharacterized protein</fullName>
    </submittedName>
</protein>
<reference evidence="2 3" key="1">
    <citation type="submission" date="2024-02" db="EMBL/GenBank/DDBJ databases">
        <title>De novo assembly and annotation of 12 fungi associated with fruit tree decline syndrome in Ontario, Canada.</title>
        <authorList>
            <person name="Sulman M."/>
            <person name="Ellouze W."/>
            <person name="Ilyukhin E."/>
        </authorList>
    </citation>
    <scope>NUCLEOTIDE SEQUENCE [LARGE SCALE GENOMIC DNA]</scope>
    <source>
        <strain evidence="2 3">M1-105</strain>
    </source>
</reference>
<feature type="compositionally biased region" description="Polar residues" evidence="1">
    <location>
        <begin position="240"/>
        <end position="263"/>
    </location>
</feature>
<feature type="compositionally biased region" description="Basic and acidic residues" evidence="1">
    <location>
        <begin position="47"/>
        <end position="59"/>
    </location>
</feature>
<dbReference type="Proteomes" id="UP001521116">
    <property type="component" value="Unassembled WGS sequence"/>
</dbReference>
<organism evidence="2 3">
    <name type="scientific">Neofusicoccum ribis</name>
    <dbReference type="NCBI Taxonomy" id="45134"/>
    <lineage>
        <taxon>Eukaryota</taxon>
        <taxon>Fungi</taxon>
        <taxon>Dikarya</taxon>
        <taxon>Ascomycota</taxon>
        <taxon>Pezizomycotina</taxon>
        <taxon>Dothideomycetes</taxon>
        <taxon>Dothideomycetes incertae sedis</taxon>
        <taxon>Botryosphaeriales</taxon>
        <taxon>Botryosphaeriaceae</taxon>
        <taxon>Neofusicoccum</taxon>
    </lineage>
</organism>
<evidence type="ECO:0000313" key="2">
    <source>
        <dbReference type="EMBL" id="KAL1621373.1"/>
    </source>
</evidence>
<comment type="caution">
    <text evidence="2">The sequence shown here is derived from an EMBL/GenBank/DDBJ whole genome shotgun (WGS) entry which is preliminary data.</text>
</comment>
<proteinExistence type="predicted"/>
<feature type="region of interest" description="Disordered" evidence="1">
    <location>
        <begin position="231"/>
        <end position="278"/>
    </location>
</feature>
<accession>A0ABR3SIH8</accession>
<keyword evidence="3" id="KW-1185">Reference proteome</keyword>
<feature type="compositionally biased region" description="Low complexity" evidence="1">
    <location>
        <begin position="114"/>
        <end position="194"/>
    </location>
</feature>
<feature type="region of interest" description="Disordered" evidence="1">
    <location>
        <begin position="81"/>
        <end position="199"/>
    </location>
</feature>
<feature type="compositionally biased region" description="Basic and acidic residues" evidence="1">
    <location>
        <begin position="84"/>
        <end position="110"/>
    </location>
</feature>
<feature type="region of interest" description="Disordered" evidence="1">
    <location>
        <begin position="1"/>
        <end position="59"/>
    </location>
</feature>
<feature type="compositionally biased region" description="Low complexity" evidence="1">
    <location>
        <begin position="264"/>
        <end position="273"/>
    </location>
</feature>
<evidence type="ECO:0000313" key="3">
    <source>
        <dbReference type="Proteomes" id="UP001521116"/>
    </source>
</evidence>